<dbReference type="RefSeq" id="WP_115543075.1">
    <property type="nucleotide sequence ID" value="NZ_NXLQ01000010.1"/>
</dbReference>
<dbReference type="SUPFAM" id="SSF53335">
    <property type="entry name" value="S-adenosyl-L-methionine-dependent methyltransferases"/>
    <property type="match status" value="2"/>
</dbReference>
<gene>
    <name evidence="12" type="ORF">CQA53_05765</name>
</gene>
<dbReference type="InterPro" id="IPR025931">
    <property type="entry name" value="TaqI_C"/>
</dbReference>
<keyword evidence="5" id="KW-0680">Restriction system</keyword>
<comment type="catalytic activity">
    <reaction evidence="7">
        <text>a 2'-deoxyadenosine in DNA + S-adenosyl-L-methionine = an N(6)-methyl-2'-deoxyadenosine in DNA + S-adenosyl-L-homocysteine + H(+)</text>
        <dbReference type="Rhea" id="RHEA:15197"/>
        <dbReference type="Rhea" id="RHEA-COMP:12418"/>
        <dbReference type="Rhea" id="RHEA-COMP:12419"/>
        <dbReference type="ChEBI" id="CHEBI:15378"/>
        <dbReference type="ChEBI" id="CHEBI:57856"/>
        <dbReference type="ChEBI" id="CHEBI:59789"/>
        <dbReference type="ChEBI" id="CHEBI:90615"/>
        <dbReference type="ChEBI" id="CHEBI:90616"/>
        <dbReference type="EC" id="2.1.1.72"/>
    </reaction>
</comment>
<dbReference type="PRINTS" id="PR00507">
    <property type="entry name" value="N12N6MTFRASE"/>
</dbReference>
<dbReference type="GO" id="GO:0003677">
    <property type="term" value="F:DNA binding"/>
    <property type="evidence" value="ECO:0007669"/>
    <property type="project" value="UniProtKB-KW"/>
</dbReference>
<comment type="caution">
    <text evidence="12">The sequence shown here is derived from an EMBL/GenBank/DDBJ whole genome shotgun (WGS) entry which is preliminary data.</text>
</comment>
<evidence type="ECO:0000259" key="11">
    <source>
        <dbReference type="Pfam" id="PF25120"/>
    </source>
</evidence>
<dbReference type="Pfam" id="PF07669">
    <property type="entry name" value="Eco57I"/>
    <property type="match status" value="1"/>
</dbReference>
<evidence type="ECO:0000313" key="12">
    <source>
        <dbReference type="EMBL" id="RDU65799.1"/>
    </source>
</evidence>
<dbReference type="Pfam" id="PF12950">
    <property type="entry name" value="TaqI_C"/>
    <property type="match status" value="1"/>
</dbReference>
<evidence type="ECO:0000256" key="7">
    <source>
        <dbReference type="ARBA" id="ARBA00047942"/>
    </source>
</evidence>
<organism evidence="12 13">
    <name type="scientific">Helicobacter didelphidarum</name>
    <dbReference type="NCBI Taxonomy" id="2040648"/>
    <lineage>
        <taxon>Bacteria</taxon>
        <taxon>Pseudomonadati</taxon>
        <taxon>Campylobacterota</taxon>
        <taxon>Epsilonproteobacteria</taxon>
        <taxon>Campylobacterales</taxon>
        <taxon>Helicobacteraceae</taxon>
        <taxon>Helicobacter</taxon>
    </lineage>
</organism>
<reference evidence="12 13" key="1">
    <citation type="submission" date="2018-04" db="EMBL/GenBank/DDBJ databases">
        <title>Novel Campyloabacter and Helicobacter Species and Strains.</title>
        <authorList>
            <person name="Mannion A.J."/>
            <person name="Shen Z."/>
            <person name="Fox J.G."/>
        </authorList>
    </citation>
    <scope>NUCLEOTIDE SEQUENCE [LARGE SCALE GENOMIC DNA]</scope>
    <source>
        <strain evidence="12 13">MIT 17-337</strain>
    </source>
</reference>
<dbReference type="PANTHER" id="PTHR33841:SF1">
    <property type="entry name" value="DNA METHYLTRANSFERASE A"/>
    <property type="match status" value="1"/>
</dbReference>
<evidence type="ECO:0000256" key="1">
    <source>
        <dbReference type="ARBA" id="ARBA00011900"/>
    </source>
</evidence>
<evidence type="ECO:0000256" key="8">
    <source>
        <dbReference type="SAM" id="MobiDB-lite"/>
    </source>
</evidence>
<evidence type="ECO:0000256" key="5">
    <source>
        <dbReference type="ARBA" id="ARBA00022747"/>
    </source>
</evidence>
<dbReference type="InterPro" id="IPR011639">
    <property type="entry name" value="MethylTrfase_TaqI-like_dom"/>
</dbReference>
<feature type="compositionally biased region" description="Basic and acidic residues" evidence="8">
    <location>
        <begin position="373"/>
        <end position="388"/>
    </location>
</feature>
<feature type="domain" description="Type II methyltransferase M.TaqI-like" evidence="9">
    <location>
        <begin position="456"/>
        <end position="796"/>
    </location>
</feature>
<keyword evidence="12" id="KW-0255">Endonuclease</keyword>
<dbReference type="GO" id="GO:0004519">
    <property type="term" value="F:endonuclease activity"/>
    <property type="evidence" value="ECO:0007669"/>
    <property type="project" value="UniProtKB-KW"/>
</dbReference>
<protein>
    <recommendedName>
        <fullName evidence="1">site-specific DNA-methyltransferase (adenine-specific)</fullName>
        <ecNumber evidence="1">2.1.1.72</ecNumber>
    </recommendedName>
</protein>
<dbReference type="EMBL" id="NXLQ01000010">
    <property type="protein sequence ID" value="RDU65799.1"/>
    <property type="molecule type" value="Genomic_DNA"/>
</dbReference>
<evidence type="ECO:0000256" key="2">
    <source>
        <dbReference type="ARBA" id="ARBA00022603"/>
    </source>
</evidence>
<keyword evidence="12" id="KW-0378">Hydrolase</keyword>
<feature type="domain" description="TaqI-like C-terminal specificity" evidence="10">
    <location>
        <begin position="925"/>
        <end position="1085"/>
    </location>
</feature>
<evidence type="ECO:0000256" key="4">
    <source>
        <dbReference type="ARBA" id="ARBA00022691"/>
    </source>
</evidence>
<accession>A0A3D8IKR3</accession>
<dbReference type="GO" id="GO:0009007">
    <property type="term" value="F:site-specific DNA-methyltransferase (adenine-specific) activity"/>
    <property type="evidence" value="ECO:0007669"/>
    <property type="project" value="UniProtKB-EC"/>
</dbReference>
<keyword evidence="13" id="KW-1185">Reference proteome</keyword>
<keyword evidence="2" id="KW-0489">Methyltransferase</keyword>
<proteinExistence type="predicted"/>
<evidence type="ECO:0000259" key="9">
    <source>
        <dbReference type="Pfam" id="PF07669"/>
    </source>
</evidence>
<dbReference type="EC" id="2.1.1.72" evidence="1"/>
<dbReference type="Pfam" id="PF25120">
    <property type="entry name" value="DUF7814"/>
    <property type="match status" value="1"/>
</dbReference>
<evidence type="ECO:0000256" key="6">
    <source>
        <dbReference type="ARBA" id="ARBA00023125"/>
    </source>
</evidence>
<keyword evidence="3" id="KW-0808">Transferase</keyword>
<name>A0A3D8IKR3_9HELI</name>
<dbReference type="OrthoDB" id="9761012at2"/>
<dbReference type="InterPro" id="IPR002052">
    <property type="entry name" value="DNA_methylase_N6_adenine_CS"/>
</dbReference>
<feature type="region of interest" description="Disordered" evidence="8">
    <location>
        <begin position="373"/>
        <end position="397"/>
    </location>
</feature>
<keyword evidence="6" id="KW-0238">DNA-binding</keyword>
<evidence type="ECO:0000313" key="13">
    <source>
        <dbReference type="Proteomes" id="UP000256379"/>
    </source>
</evidence>
<keyword evidence="12" id="KW-0540">Nuclease</keyword>
<sequence>MLYILGLREISQNGKELITYSDTPNTLLDSITHAFGYEREKEFETIFTLITAWNNRLLFLRLLESMLLSFKHIDKPFLDINSLPNFLALNTLFFDVLAKDEEKRDKDLPPLLAQIPYLNSSLFDKNALERQGAEIKLLSSKPLSISRDSILLKDSTLAKTLKIESHSPTLPLLEYLFAFLHAYNFTTTPKDIINHTKTNYDKLINSAVLGLVFEKLNGYKEGSFYTPSFITSYMCKQSLRKIVIEKFNSVKGWECESLEDLKHKIDKLTDEKNGYYEANTIFDSIHICDPAVGSGHFLVSALNELILLKFELRILCEVSYPCSDKPVITSEAKQNPTRHCEQGEAIQTYHHIEGLPEASIESHHKIDCHEAKASRNDIESQSNRDYHTSSKTHNTPNLPAYTRLKDIRLRLHNDEIVIYDKNNTIFDYTLPAHENIDNHKIQKGIFYAKRQIIESCLFGVDINPNSCEITKLRLWIELLKYSFYKDIPNKRLETLPNIDINIKCGNSLVSNIDLHITQDNLSKQLKDLLNKSASLESQAEFATMANDLNNKLPMQIEIYKRSVNAYKNETNSDLKTLHKDRIKESKDFILRLFHKLSKEYLHFKQSLSLYLQNYGYKGIDEAMIQGKELADSLKHSLNAYLNAFNFHKILDIPKIPTKKDYEKDLARLIAALANYENLINDENAFEWRFEFPEVLDSNGDFMGFDLVIGNPPYIRQQEIIKFKNFFKKKYKIFHGLADIYIYFFELAHNLVKQDSIISFVTSNKWIKAEYGKALQSFLLHECRISDYVDFTGIKVFDSASVDVGIIILYKQKPNKDSKIVITNIGRLDFIKYNKNIAEISDSTHLLKAQSDLNIESFTFQLDSTNNLIIKLKKFMYKFSDIAHIAKGLSSGNDKIFLFDMLNKGKVAKVKNDYGIFEIESEILVPFMYGEDIKRFEFATPSKYLLYPYDKEDNTLLQTQDMCKKYPRAYQYLSHLQSILMERKIQTNNTNFYKFSALRNANIYKQQKIIIPDLLNFPRFGFDSVGIYHNAGIHSVIFRQECEYYFEKIQWFVLGILNSKLFWFFISNSSTKLSSAVRLMPLYLDNFSFPKVDSNNKSLYDEIVALVERILESKAKDSHFNTNMLESEIDTLVYKLYNLSDEEIKIIENKE</sequence>
<dbReference type="Gene3D" id="3.40.50.150">
    <property type="entry name" value="Vaccinia Virus protein VP39"/>
    <property type="match status" value="2"/>
</dbReference>
<dbReference type="PROSITE" id="PS00092">
    <property type="entry name" value="N6_MTASE"/>
    <property type="match status" value="1"/>
</dbReference>
<dbReference type="GO" id="GO:0009307">
    <property type="term" value="P:DNA restriction-modification system"/>
    <property type="evidence" value="ECO:0007669"/>
    <property type="project" value="UniProtKB-KW"/>
</dbReference>
<evidence type="ECO:0000256" key="3">
    <source>
        <dbReference type="ARBA" id="ARBA00022679"/>
    </source>
</evidence>
<dbReference type="GO" id="GO:0032259">
    <property type="term" value="P:methylation"/>
    <property type="evidence" value="ECO:0007669"/>
    <property type="project" value="UniProtKB-KW"/>
</dbReference>
<feature type="domain" description="DUF7814" evidence="11">
    <location>
        <begin position="1"/>
        <end position="196"/>
    </location>
</feature>
<dbReference type="Proteomes" id="UP000256379">
    <property type="component" value="Unassembled WGS sequence"/>
</dbReference>
<dbReference type="InterPro" id="IPR029063">
    <property type="entry name" value="SAM-dependent_MTases_sf"/>
</dbReference>
<dbReference type="AlphaFoldDB" id="A0A3D8IKR3"/>
<dbReference type="PANTHER" id="PTHR33841">
    <property type="entry name" value="DNA METHYLTRANSFERASE YEEA-RELATED"/>
    <property type="match status" value="1"/>
</dbReference>
<dbReference type="InterPro" id="IPR050953">
    <property type="entry name" value="N4_N6_ade-DNA_methylase"/>
</dbReference>
<evidence type="ECO:0000259" key="10">
    <source>
        <dbReference type="Pfam" id="PF12950"/>
    </source>
</evidence>
<keyword evidence="4" id="KW-0949">S-adenosyl-L-methionine</keyword>
<dbReference type="InterPro" id="IPR056716">
    <property type="entry name" value="DUF7814"/>
</dbReference>